<dbReference type="PROSITE" id="PS00455">
    <property type="entry name" value="AMP_BINDING"/>
    <property type="match status" value="1"/>
</dbReference>
<dbReference type="Gene3D" id="3.40.50.12780">
    <property type="entry name" value="N-terminal domain of ligase-like"/>
    <property type="match status" value="1"/>
</dbReference>
<evidence type="ECO:0000313" key="5">
    <source>
        <dbReference type="Proteomes" id="UP000053095"/>
    </source>
</evidence>
<dbReference type="Proteomes" id="UP000053095">
    <property type="component" value="Unassembled WGS sequence"/>
</dbReference>
<dbReference type="Gene3D" id="1.10.1200.10">
    <property type="entry name" value="ACP-like"/>
    <property type="match status" value="1"/>
</dbReference>
<dbReference type="Pfam" id="PF00550">
    <property type="entry name" value="PP-binding"/>
    <property type="match status" value="1"/>
</dbReference>
<protein>
    <recommendedName>
        <fullName evidence="3">Carrier domain-containing protein</fullName>
    </recommendedName>
</protein>
<dbReference type="AlphaFoldDB" id="A0A6V8HB81"/>
<keyword evidence="1" id="KW-0596">Phosphopantetheine</keyword>
<dbReference type="EMBL" id="DF933820">
    <property type="protein sequence ID" value="GAM37529.1"/>
    <property type="molecule type" value="Genomic_DNA"/>
</dbReference>
<dbReference type="InterPro" id="IPR036291">
    <property type="entry name" value="NAD(P)-bd_dom_sf"/>
</dbReference>
<accession>A0A6V8HB81</accession>
<dbReference type="SUPFAM" id="SSF51735">
    <property type="entry name" value="NAD(P)-binding Rossmann-fold domains"/>
    <property type="match status" value="1"/>
</dbReference>
<dbReference type="InterPro" id="IPR009081">
    <property type="entry name" value="PP-bd_ACP"/>
</dbReference>
<sequence length="1087" mass="121414">MATPTSFEHSKQLIPKLLEDGAKSTPDRVWAKFPVSNTTYEHGFRAATYSQMLNAANKVAWILDQTVGKSTAFDTLAYLGPSDLRYHIVLLAAMKTGYKAFFPSPRNSKVAQIDLLSKLECKVIMTTNPEPPFVSMILQDYEITKLVIPTLEELLQEEDVPPYPYEKSYEEAKNDPIFVLHTSGSTGIPKPMTYTHKFASTAVAANTLPVPDGLRSVDDYFWRGEFFSFLPAFHIAGIGWNFVHPWFSKSIPVFPLPGKPPSTEGFLEAVKYGQFDWAFLLPIIIEEISKDQQALDLVTSKLQYLFYTGGSLPQLPGEIVSSRIPIFSGLGSSECSAFPQLIHVTPDGKEFTETWKYVYIHPAARAEFRHRLDDQYEMVIVKSATHHEAQPVFTVFPELTEYETRDLFTPHPTLPNLWRHRGRRDDIVVFINGEKTNPVSFEQEVSKHPEVRSALVAGNQRFEACLLVETEAIRAEDDKTKIEEFVDRIWPFVQEANAKCPAHARVDKSKILILDAATKPMLRAAKGTVQRQATLRLYADEIDALYEQQGNASGSKMGTGSGIQGLTEKDIANHLRDIVSEITSFQKFDDHDDLFILGMDSLHTLQLCRAIKAKLGLSSSIAPSLVYKHPSVELLAKEILQLENPAGQRKENTEQDRMETMGTLLKHYEQQVDQLISSENSSNKMKANGEAPQVIVLTGSTGAIGSHLLQELLSNKDVVHIYCLNRSPDSKLVQINRNRQRHLPYDFPSDRVTFLTVDLTKPSFGLEIEVYNRLVETTTQIIHNAWPVNFNQSLKSFQPSLDGVLGLISFAAEAELAPSLLFLSSISAMTGYQHAASETGRISIPEEIITDLTCPAAMGYGESKYLAERIIDYAATKLRATKFATARIGQVAGTSRHEQYHSWRRDEWLPSLIVSSAYLKALPESLGALDAVDWVPVDELGRIVVELSFGLIPSGREKAASSRVFHCRNPRPVAWGSLRSTVAKELTASVQPDGTEKKEIEIVSLTEWLDRLRDSTAASAETKSILERNPAVKLLDFYEDLASDSTGPKEFSIEKTVGVSSSLKGLSSIQPEWVQGWIRDWVSKLSS</sequence>
<dbReference type="Pfam" id="PF00501">
    <property type="entry name" value="AMP-binding"/>
    <property type="match status" value="1"/>
</dbReference>
<dbReference type="InterPro" id="IPR020845">
    <property type="entry name" value="AMP-binding_CS"/>
</dbReference>
<name>A0A6V8HB81_TALPI</name>
<dbReference type="Pfam" id="PF07993">
    <property type="entry name" value="NAD_binding_4"/>
    <property type="match status" value="1"/>
</dbReference>
<keyword evidence="5" id="KW-1185">Reference proteome</keyword>
<dbReference type="SUPFAM" id="SSF56801">
    <property type="entry name" value="Acetyl-CoA synthetase-like"/>
    <property type="match status" value="1"/>
</dbReference>
<reference evidence="5" key="1">
    <citation type="journal article" date="2015" name="Genome Announc.">
        <title>Draft genome sequence of Talaromyces cellulolyticus strain Y-94, a source of lignocellulosic biomass-degrading enzymes.</title>
        <authorList>
            <person name="Fujii T."/>
            <person name="Koike H."/>
            <person name="Sawayama S."/>
            <person name="Yano S."/>
            <person name="Inoue H."/>
        </authorList>
    </citation>
    <scope>NUCLEOTIDE SEQUENCE [LARGE SCALE GENOMIC DNA]</scope>
    <source>
        <strain evidence="5">Y-94</strain>
    </source>
</reference>
<dbReference type="PROSITE" id="PS50075">
    <property type="entry name" value="CARRIER"/>
    <property type="match status" value="1"/>
</dbReference>
<evidence type="ECO:0000256" key="2">
    <source>
        <dbReference type="ARBA" id="ARBA00022553"/>
    </source>
</evidence>
<gene>
    <name evidence="4" type="ORF">TCE0_024f07522</name>
</gene>
<proteinExistence type="predicted"/>
<dbReference type="InterPro" id="IPR051414">
    <property type="entry name" value="Adenylate-forming_Reductase"/>
</dbReference>
<dbReference type="Pfam" id="PF23562">
    <property type="entry name" value="AMP-binding_C_3"/>
    <property type="match status" value="1"/>
</dbReference>
<dbReference type="InterPro" id="IPR036736">
    <property type="entry name" value="ACP-like_sf"/>
</dbReference>
<evidence type="ECO:0000313" key="4">
    <source>
        <dbReference type="EMBL" id="GAM37529.1"/>
    </source>
</evidence>
<feature type="domain" description="Carrier" evidence="3">
    <location>
        <begin position="566"/>
        <end position="643"/>
    </location>
</feature>
<dbReference type="PANTHER" id="PTHR43439:SF2">
    <property type="entry name" value="ENZYME, PUTATIVE (JCVI)-RELATED"/>
    <property type="match status" value="1"/>
</dbReference>
<dbReference type="SUPFAM" id="SSF47336">
    <property type="entry name" value="ACP-like"/>
    <property type="match status" value="1"/>
</dbReference>
<dbReference type="Gene3D" id="3.40.50.720">
    <property type="entry name" value="NAD(P)-binding Rossmann-like Domain"/>
    <property type="match status" value="1"/>
</dbReference>
<evidence type="ECO:0000256" key="1">
    <source>
        <dbReference type="ARBA" id="ARBA00022450"/>
    </source>
</evidence>
<evidence type="ECO:0000259" key="3">
    <source>
        <dbReference type="PROSITE" id="PS50075"/>
    </source>
</evidence>
<keyword evidence="2" id="KW-0597">Phosphoprotein</keyword>
<dbReference type="InterPro" id="IPR000873">
    <property type="entry name" value="AMP-dep_synth/lig_dom"/>
</dbReference>
<comment type="caution">
    <text evidence="4">The sequence shown here is derived from an EMBL/GenBank/DDBJ whole genome shotgun (WGS) entry which is preliminary data.</text>
</comment>
<dbReference type="PANTHER" id="PTHR43439">
    <property type="entry name" value="PHENYLACETATE-COENZYME A LIGASE"/>
    <property type="match status" value="1"/>
</dbReference>
<organism evidence="4 5">
    <name type="scientific">Talaromyces pinophilus</name>
    <name type="common">Penicillium pinophilum</name>
    <dbReference type="NCBI Taxonomy" id="128442"/>
    <lineage>
        <taxon>Eukaryota</taxon>
        <taxon>Fungi</taxon>
        <taxon>Dikarya</taxon>
        <taxon>Ascomycota</taxon>
        <taxon>Pezizomycotina</taxon>
        <taxon>Eurotiomycetes</taxon>
        <taxon>Eurotiomycetidae</taxon>
        <taxon>Eurotiales</taxon>
        <taxon>Trichocomaceae</taxon>
        <taxon>Talaromyces</taxon>
        <taxon>Talaromyces sect. Talaromyces</taxon>
    </lineage>
</organism>
<dbReference type="InterPro" id="IPR013120">
    <property type="entry name" value="FAR_NAD-bd"/>
</dbReference>
<dbReference type="InterPro" id="IPR042099">
    <property type="entry name" value="ANL_N_sf"/>
</dbReference>